<comment type="caution">
    <text evidence="3">The sequence shown here is derived from an EMBL/GenBank/DDBJ whole genome shotgun (WGS) entry which is preliminary data.</text>
</comment>
<evidence type="ECO:0000313" key="3">
    <source>
        <dbReference type="EMBL" id="KAK8895361.1"/>
    </source>
</evidence>
<evidence type="ECO:0000256" key="2">
    <source>
        <dbReference type="SAM" id="MobiDB-lite"/>
    </source>
</evidence>
<proteinExistence type="predicted"/>
<evidence type="ECO:0000256" key="1">
    <source>
        <dbReference type="SAM" id="Coils"/>
    </source>
</evidence>
<evidence type="ECO:0000313" key="4">
    <source>
        <dbReference type="Proteomes" id="UP001470230"/>
    </source>
</evidence>
<reference evidence="3 4" key="1">
    <citation type="submission" date="2024-04" db="EMBL/GenBank/DDBJ databases">
        <title>Tritrichomonas musculus Genome.</title>
        <authorList>
            <person name="Alves-Ferreira E."/>
            <person name="Grigg M."/>
            <person name="Lorenzi H."/>
            <person name="Galac M."/>
        </authorList>
    </citation>
    <scope>NUCLEOTIDE SEQUENCE [LARGE SCALE GENOMIC DNA]</scope>
    <source>
        <strain evidence="3 4">EAF2021</strain>
    </source>
</reference>
<sequence length="705" mass="80257">MSLLSKINDEDMVDISLNMDKFTTIVKLLNQHQKEQDQRLSQLELKIDEMQKEIRDTTFKDNVTSKIESLEVKVKNLEDEIQNTKISCDNKIENSINELIVQQTVQNRNLLEGFESRMRELSDSIQEVKTSTDEKFSKDIEDLNSRLKHIYSKIIKTPMKDITDSTPDNNIESLKKEIMDNIDEKFASIQKSISAYSKNRPTNSEYDDLLDTSESEKTSIIQVALKIEELSQKVDNLNGQNVPQRKLDISSKSNQENSLDPIFEKNQALSENMALINISITQQQEEINRIKKYLSHRALITRPIFYALIDDLLLIHSHADGMEGIPVQNFRHVSPNYFNDDEEYLAKTTWYCSRFPAKSKEETKTDDKGNSKEKEEPIEKVENKNDNDKVNDNDDDDDDELPLPPPAQSTPPSKNVEKVSNPLNLNQDVANGSILNNSLLQSQIQKLVKKQVKMQLQALVMESRRRELSQSENTDGVISETSNRGLTHIVKDEGRTVINNFQNNTVEILGATGRPKPTLSRTVNFVVVDMKIAGSLNFLSESEISQRTRELTFLLGQFKREKDQLMSVIERKVDRDFVERLFDKFRVLLNDVNDKVSIFQQGSEKFATISQIQEVFRMIDNVKSNLINLISNPTAAAGKRSGQECLFCGRKISLVAGGISARSLGDYEESSQFVYGDGGVFKKANTIGSNEIKKTKLPPLKNELT</sequence>
<feature type="region of interest" description="Disordered" evidence="2">
    <location>
        <begin position="359"/>
        <end position="420"/>
    </location>
</feature>
<organism evidence="3 4">
    <name type="scientific">Tritrichomonas musculus</name>
    <dbReference type="NCBI Taxonomy" id="1915356"/>
    <lineage>
        <taxon>Eukaryota</taxon>
        <taxon>Metamonada</taxon>
        <taxon>Parabasalia</taxon>
        <taxon>Tritrichomonadida</taxon>
        <taxon>Tritrichomonadidae</taxon>
        <taxon>Tritrichomonas</taxon>
    </lineage>
</organism>
<protein>
    <submittedName>
        <fullName evidence="3">Uncharacterized protein</fullName>
    </submittedName>
</protein>
<keyword evidence="1" id="KW-0175">Coiled coil</keyword>
<name>A0ABR2KW66_9EUKA</name>
<dbReference type="Proteomes" id="UP001470230">
    <property type="component" value="Unassembled WGS sequence"/>
</dbReference>
<gene>
    <name evidence="3" type="ORF">M9Y10_023823</name>
</gene>
<feature type="coiled-coil region" evidence="1">
    <location>
        <begin position="26"/>
        <end position="131"/>
    </location>
</feature>
<accession>A0ABR2KW66</accession>
<keyword evidence="4" id="KW-1185">Reference proteome</keyword>
<feature type="compositionally biased region" description="Basic and acidic residues" evidence="2">
    <location>
        <begin position="359"/>
        <end position="392"/>
    </location>
</feature>
<dbReference type="EMBL" id="JAPFFF010000003">
    <property type="protein sequence ID" value="KAK8895361.1"/>
    <property type="molecule type" value="Genomic_DNA"/>
</dbReference>